<dbReference type="EMBL" id="JAKOGI010000115">
    <property type="protein sequence ID" value="KAJ8443661.1"/>
    <property type="molecule type" value="Genomic_DNA"/>
</dbReference>
<keyword evidence="3" id="KW-0653">Protein transport</keyword>
<dbReference type="Gene3D" id="1.10.8.20">
    <property type="entry name" value="N-terminal domain of phosphatidylinositol transfer protein sec14p"/>
    <property type="match status" value="1"/>
</dbReference>
<protein>
    <recommendedName>
        <fullName evidence="9">CRAL-TRIO domain-containing protein</fullName>
    </recommendedName>
</protein>
<feature type="region of interest" description="Disordered" evidence="7">
    <location>
        <begin position="1"/>
        <end position="50"/>
    </location>
</feature>
<feature type="coiled-coil region" evidence="6">
    <location>
        <begin position="453"/>
        <end position="498"/>
    </location>
</feature>
<sequence length="515" mass="57967">MVDARPANPAVGMDNVEDEKKTAMGSLKKKAINASSKFKNSFQRRRRSSSKVNSIDFDDVHDAEEAQSVENIRQALTAEDKLPQTHDDYHTMLRFLRARKFDLEKTKQMWIDMLQWRKEFGADTIMEDFDFTELNEVREYYPQGNHGVDKDGRPVYIELLGKVDATKLMQVTTMDRYVKYHVQEFEKTFAIKFPACSIAAKKHIDQSTTILDVSGVGLKQFNKAARDLIAALQKIDGDNYPETLNRMFIINAGSGFRLLWNTIKGFLDPKTTAKIQVLGNKYQGKLLEMVQNGKAKCKKFNACDVEEKTIREDEGCRKNDEGAPNENPGHRKLPSIQEEVNKCCHSSHTAASDCYAMQSAFKAEGISNQIVAGLMTFIMGIVTMIRLTRNMPKKLTDATLYSTPVYCIDSIGKGPGNEMTAPGISNAEFMTVMKRMAAMEEKLMAIAVKPDALSEKEEIIQAATSRVDSLEQELAATKKALEDALAKQEELLAFMEKKKKRKKLFSWSSSSAPKA</sequence>
<evidence type="ECO:0000256" key="4">
    <source>
        <dbReference type="ARBA" id="ARBA00023034"/>
    </source>
</evidence>
<dbReference type="InterPro" id="IPR051026">
    <property type="entry name" value="PI/PC_transfer"/>
</dbReference>
<comment type="similarity">
    <text evidence="5">Belongs to the SFH family.</text>
</comment>
<dbReference type="InterPro" id="IPR036273">
    <property type="entry name" value="CRAL/TRIO_N_dom_sf"/>
</dbReference>
<dbReference type="SUPFAM" id="SSF52087">
    <property type="entry name" value="CRAL/TRIO domain"/>
    <property type="match status" value="1"/>
</dbReference>
<dbReference type="SMART" id="SM00516">
    <property type="entry name" value="SEC14"/>
    <property type="match status" value="1"/>
</dbReference>
<keyword evidence="8" id="KW-0812">Transmembrane</keyword>
<keyword evidence="6" id="KW-0175">Coiled coil</keyword>
<comment type="subcellular location">
    <subcellularLocation>
        <location evidence="1">Cell membrane</location>
        <topology evidence="1">Peripheral membrane protein</topology>
    </subcellularLocation>
    <subcellularLocation>
        <location evidence="2">Golgi apparatus membrane</location>
        <topology evidence="2">Peripheral membrane protein</topology>
    </subcellularLocation>
</comment>
<dbReference type="InterPro" id="IPR001251">
    <property type="entry name" value="CRAL-TRIO_dom"/>
</dbReference>
<dbReference type="Gene3D" id="3.40.525.10">
    <property type="entry name" value="CRAL-TRIO lipid binding domain"/>
    <property type="match status" value="1"/>
</dbReference>
<evidence type="ECO:0000256" key="5">
    <source>
        <dbReference type="ARBA" id="ARBA00038020"/>
    </source>
</evidence>
<dbReference type="GO" id="GO:0005886">
    <property type="term" value="C:plasma membrane"/>
    <property type="evidence" value="ECO:0007669"/>
    <property type="project" value="UniProtKB-SubCell"/>
</dbReference>
<evidence type="ECO:0000256" key="6">
    <source>
        <dbReference type="SAM" id="Coils"/>
    </source>
</evidence>
<dbReference type="PANTHER" id="PTHR45657">
    <property type="entry name" value="CRAL-TRIO DOMAIN-CONTAINING PROTEIN YKL091C-RELATED"/>
    <property type="match status" value="1"/>
</dbReference>
<dbReference type="Proteomes" id="UP001153076">
    <property type="component" value="Unassembled WGS sequence"/>
</dbReference>
<dbReference type="GO" id="GO:0015031">
    <property type="term" value="P:protein transport"/>
    <property type="evidence" value="ECO:0007669"/>
    <property type="project" value="UniProtKB-KW"/>
</dbReference>
<dbReference type="PANTHER" id="PTHR45657:SF1">
    <property type="entry name" value="CRAL-TRIO DOMAIN-CONTAINING PROTEIN YKL091C-RELATED"/>
    <property type="match status" value="1"/>
</dbReference>
<dbReference type="Pfam" id="PF00650">
    <property type="entry name" value="CRAL_TRIO"/>
    <property type="match status" value="1"/>
</dbReference>
<dbReference type="AlphaFoldDB" id="A0A9Q1KIY3"/>
<reference evidence="10" key="1">
    <citation type="submission" date="2022-04" db="EMBL/GenBank/DDBJ databases">
        <title>Carnegiea gigantea Genome sequencing and assembly v2.</title>
        <authorList>
            <person name="Copetti D."/>
            <person name="Sanderson M.J."/>
            <person name="Burquez A."/>
            <person name="Wojciechowski M.F."/>
        </authorList>
    </citation>
    <scope>NUCLEOTIDE SEQUENCE</scope>
    <source>
        <strain evidence="10">SGP5-SGP5p</strain>
        <tissue evidence="10">Aerial part</tissue>
    </source>
</reference>
<dbReference type="GO" id="GO:0000139">
    <property type="term" value="C:Golgi membrane"/>
    <property type="evidence" value="ECO:0007669"/>
    <property type="project" value="UniProtKB-SubCell"/>
</dbReference>
<proteinExistence type="inferred from homology"/>
<dbReference type="Pfam" id="PF03765">
    <property type="entry name" value="CRAL_TRIO_N"/>
    <property type="match status" value="1"/>
</dbReference>
<feature type="domain" description="CRAL-TRIO" evidence="9">
    <location>
        <begin position="133"/>
        <end position="290"/>
    </location>
</feature>
<dbReference type="PROSITE" id="PS50191">
    <property type="entry name" value="CRAL_TRIO"/>
    <property type="match status" value="1"/>
</dbReference>
<keyword evidence="8" id="KW-0472">Membrane</keyword>
<organism evidence="10 11">
    <name type="scientific">Carnegiea gigantea</name>
    <dbReference type="NCBI Taxonomy" id="171969"/>
    <lineage>
        <taxon>Eukaryota</taxon>
        <taxon>Viridiplantae</taxon>
        <taxon>Streptophyta</taxon>
        <taxon>Embryophyta</taxon>
        <taxon>Tracheophyta</taxon>
        <taxon>Spermatophyta</taxon>
        <taxon>Magnoliopsida</taxon>
        <taxon>eudicotyledons</taxon>
        <taxon>Gunneridae</taxon>
        <taxon>Pentapetalae</taxon>
        <taxon>Caryophyllales</taxon>
        <taxon>Cactineae</taxon>
        <taxon>Cactaceae</taxon>
        <taxon>Cactoideae</taxon>
        <taxon>Echinocereeae</taxon>
        <taxon>Carnegiea</taxon>
    </lineage>
</organism>
<name>A0A9Q1KIY3_9CARY</name>
<dbReference type="SMART" id="SM01100">
    <property type="entry name" value="CRAL_TRIO_N"/>
    <property type="match status" value="1"/>
</dbReference>
<keyword evidence="11" id="KW-1185">Reference proteome</keyword>
<evidence type="ECO:0000313" key="11">
    <source>
        <dbReference type="Proteomes" id="UP001153076"/>
    </source>
</evidence>
<dbReference type="InterPro" id="IPR011074">
    <property type="entry name" value="CRAL/TRIO_N_dom"/>
</dbReference>
<evidence type="ECO:0000313" key="10">
    <source>
        <dbReference type="EMBL" id="KAJ8443661.1"/>
    </source>
</evidence>
<dbReference type="InterPro" id="IPR036865">
    <property type="entry name" value="CRAL-TRIO_dom_sf"/>
</dbReference>
<evidence type="ECO:0000256" key="3">
    <source>
        <dbReference type="ARBA" id="ARBA00022927"/>
    </source>
</evidence>
<evidence type="ECO:0000256" key="1">
    <source>
        <dbReference type="ARBA" id="ARBA00004202"/>
    </source>
</evidence>
<feature type="transmembrane region" description="Helical" evidence="8">
    <location>
        <begin position="366"/>
        <end position="385"/>
    </location>
</feature>
<keyword evidence="8" id="KW-1133">Transmembrane helix</keyword>
<keyword evidence="3" id="KW-0813">Transport</keyword>
<evidence type="ECO:0000256" key="8">
    <source>
        <dbReference type="SAM" id="Phobius"/>
    </source>
</evidence>
<accession>A0A9Q1KIY3</accession>
<keyword evidence="4" id="KW-0333">Golgi apparatus</keyword>
<evidence type="ECO:0000259" key="9">
    <source>
        <dbReference type="PROSITE" id="PS50191"/>
    </source>
</evidence>
<dbReference type="SUPFAM" id="SSF46938">
    <property type="entry name" value="CRAL/TRIO N-terminal domain"/>
    <property type="match status" value="1"/>
</dbReference>
<comment type="caution">
    <text evidence="10">The sequence shown here is derived from an EMBL/GenBank/DDBJ whole genome shotgun (WGS) entry which is preliminary data.</text>
</comment>
<evidence type="ECO:0000256" key="7">
    <source>
        <dbReference type="SAM" id="MobiDB-lite"/>
    </source>
</evidence>
<dbReference type="OrthoDB" id="1434354at2759"/>
<dbReference type="CDD" id="cd00170">
    <property type="entry name" value="SEC14"/>
    <property type="match status" value="1"/>
</dbReference>
<gene>
    <name evidence="10" type="ORF">Cgig2_019643</name>
</gene>
<evidence type="ECO:0000256" key="2">
    <source>
        <dbReference type="ARBA" id="ARBA00004395"/>
    </source>
</evidence>